<gene>
    <name evidence="2" type="ORF">E2C01_100080</name>
</gene>
<keyword evidence="3" id="KW-1185">Reference proteome</keyword>
<name>A0A5B7KIH1_PORTR</name>
<sequence length="86" mass="9400">MSTVTRFKQSVSHRKERKAQQPMPTSSWATPRSVLTCTTYVCLVSPSALGVGLPLRPWNISCSNATLPLSPHSSTLTAFRPGHYNA</sequence>
<evidence type="ECO:0000256" key="1">
    <source>
        <dbReference type="SAM" id="MobiDB-lite"/>
    </source>
</evidence>
<dbReference type="Proteomes" id="UP000324222">
    <property type="component" value="Unassembled WGS sequence"/>
</dbReference>
<organism evidence="2 3">
    <name type="scientific">Portunus trituberculatus</name>
    <name type="common">Swimming crab</name>
    <name type="synonym">Neptunus trituberculatus</name>
    <dbReference type="NCBI Taxonomy" id="210409"/>
    <lineage>
        <taxon>Eukaryota</taxon>
        <taxon>Metazoa</taxon>
        <taxon>Ecdysozoa</taxon>
        <taxon>Arthropoda</taxon>
        <taxon>Crustacea</taxon>
        <taxon>Multicrustacea</taxon>
        <taxon>Malacostraca</taxon>
        <taxon>Eumalacostraca</taxon>
        <taxon>Eucarida</taxon>
        <taxon>Decapoda</taxon>
        <taxon>Pleocyemata</taxon>
        <taxon>Brachyura</taxon>
        <taxon>Eubrachyura</taxon>
        <taxon>Portunoidea</taxon>
        <taxon>Portunidae</taxon>
        <taxon>Portuninae</taxon>
        <taxon>Portunus</taxon>
    </lineage>
</organism>
<feature type="compositionally biased region" description="Polar residues" evidence="1">
    <location>
        <begin position="1"/>
        <end position="10"/>
    </location>
</feature>
<reference evidence="2 3" key="1">
    <citation type="submission" date="2019-05" db="EMBL/GenBank/DDBJ databases">
        <title>Another draft genome of Portunus trituberculatus and its Hox gene families provides insights of decapod evolution.</title>
        <authorList>
            <person name="Jeong J.-H."/>
            <person name="Song I."/>
            <person name="Kim S."/>
            <person name="Choi T."/>
            <person name="Kim D."/>
            <person name="Ryu S."/>
            <person name="Kim W."/>
        </authorList>
    </citation>
    <scope>NUCLEOTIDE SEQUENCE [LARGE SCALE GENOMIC DNA]</scope>
    <source>
        <tissue evidence="2">Muscle</tissue>
    </source>
</reference>
<feature type="region of interest" description="Disordered" evidence="1">
    <location>
        <begin position="1"/>
        <end position="29"/>
    </location>
</feature>
<dbReference type="AlphaFoldDB" id="A0A5B7KIH1"/>
<evidence type="ECO:0000313" key="3">
    <source>
        <dbReference type="Proteomes" id="UP000324222"/>
    </source>
</evidence>
<accession>A0A5B7KIH1</accession>
<protein>
    <submittedName>
        <fullName evidence="2">Uncharacterized protein</fullName>
    </submittedName>
</protein>
<proteinExistence type="predicted"/>
<comment type="caution">
    <text evidence="2">The sequence shown here is derived from an EMBL/GenBank/DDBJ whole genome shotgun (WGS) entry which is preliminary data.</text>
</comment>
<evidence type="ECO:0000313" key="2">
    <source>
        <dbReference type="EMBL" id="MPD04395.1"/>
    </source>
</evidence>
<dbReference type="EMBL" id="VSRR010140871">
    <property type="protein sequence ID" value="MPD04395.1"/>
    <property type="molecule type" value="Genomic_DNA"/>
</dbReference>